<keyword evidence="2" id="KW-1185">Reference proteome</keyword>
<sequence>MALPNDPVAPEPMVANPERAALTRLRAEVVAAREGLATALDPAAKKMGDGKTWTGPTAAKNWAAELTGRKKNLGPWVDAVIAQIDAQLRTLPDKVTTSEARIFHNDQRIGHY</sequence>
<dbReference type="RefSeq" id="WP_132169525.1">
    <property type="nucleotide sequence ID" value="NZ_SMKX01000055.1"/>
</dbReference>
<accession>A0A4R4ZI02</accession>
<dbReference type="AlphaFoldDB" id="A0A4R4ZI02"/>
<evidence type="ECO:0000313" key="2">
    <source>
        <dbReference type="Proteomes" id="UP000295124"/>
    </source>
</evidence>
<reference evidence="1 2" key="1">
    <citation type="submission" date="2019-03" db="EMBL/GenBank/DDBJ databases">
        <title>Draft genome sequences of novel Actinobacteria.</title>
        <authorList>
            <person name="Sahin N."/>
            <person name="Ay H."/>
            <person name="Saygin H."/>
        </authorList>
    </citation>
    <scope>NUCLEOTIDE SEQUENCE [LARGE SCALE GENOMIC DNA]</scope>
    <source>
        <strain evidence="1 2">JCM 13523</strain>
    </source>
</reference>
<name>A0A4R4ZI02_9ACTN</name>
<organism evidence="1 2">
    <name type="scientific">Kribbella antibiotica</name>
    <dbReference type="NCBI Taxonomy" id="190195"/>
    <lineage>
        <taxon>Bacteria</taxon>
        <taxon>Bacillati</taxon>
        <taxon>Actinomycetota</taxon>
        <taxon>Actinomycetes</taxon>
        <taxon>Propionibacteriales</taxon>
        <taxon>Kribbellaceae</taxon>
        <taxon>Kribbella</taxon>
    </lineage>
</organism>
<protein>
    <submittedName>
        <fullName evidence="1">Uncharacterized protein</fullName>
    </submittedName>
</protein>
<gene>
    <name evidence="1" type="ORF">E1263_19990</name>
</gene>
<evidence type="ECO:0000313" key="1">
    <source>
        <dbReference type="EMBL" id="TDD58298.1"/>
    </source>
</evidence>
<proteinExistence type="predicted"/>
<dbReference type="OrthoDB" id="4234784at2"/>
<comment type="caution">
    <text evidence="1">The sequence shown here is derived from an EMBL/GenBank/DDBJ whole genome shotgun (WGS) entry which is preliminary data.</text>
</comment>
<dbReference type="EMBL" id="SMKX01000055">
    <property type="protein sequence ID" value="TDD58298.1"/>
    <property type="molecule type" value="Genomic_DNA"/>
</dbReference>
<dbReference type="Proteomes" id="UP000295124">
    <property type="component" value="Unassembled WGS sequence"/>
</dbReference>